<evidence type="ECO:0000256" key="1">
    <source>
        <dbReference type="PROSITE-ProRule" id="PRU00196"/>
    </source>
</evidence>
<comment type="caution">
    <text evidence="1">Lacks conserved residue(s) required for the propagation of feature annotation.</text>
</comment>
<feature type="domain" description="Apple" evidence="3">
    <location>
        <begin position="237"/>
        <end position="330"/>
    </location>
</feature>
<dbReference type="SUPFAM" id="SSF56436">
    <property type="entry name" value="C-type lectin-like"/>
    <property type="match status" value="1"/>
</dbReference>
<dbReference type="OrthoDB" id="5859258at2759"/>
<dbReference type="InterPro" id="IPR016186">
    <property type="entry name" value="C-type_lectin-like/link_sf"/>
</dbReference>
<dbReference type="InterPro" id="IPR001190">
    <property type="entry name" value="SRCR"/>
</dbReference>
<name>A0A0D8XPW4_DICVI</name>
<evidence type="ECO:0000313" key="5">
    <source>
        <dbReference type="Proteomes" id="UP000053766"/>
    </source>
</evidence>
<feature type="domain" description="SRCR" evidence="2">
    <location>
        <begin position="326"/>
        <end position="375"/>
    </location>
</feature>
<dbReference type="SUPFAM" id="SSF57414">
    <property type="entry name" value="Hairpin loop containing domain-like"/>
    <property type="match status" value="1"/>
</dbReference>
<proteinExistence type="predicted"/>
<dbReference type="InterPro" id="IPR016187">
    <property type="entry name" value="CTDL_fold"/>
</dbReference>
<dbReference type="EMBL" id="KN716387">
    <property type="protein sequence ID" value="KJH45777.1"/>
    <property type="molecule type" value="Genomic_DNA"/>
</dbReference>
<sequence length="375" mass="42749">MLCEVCPFGSTPLSNRCVETAVSTSSSFLEAKVHNSCSFRMLSLPYESDRLALMRLMSKSFDENETYLTSGFRRRSQWEWQDGKLIDDGNGNCLAVTNNSFRAVECNSTGLILCEIAKECLEHNEYDGMKNTTNIGRLLTGDQKCTKLSYTSCLWICCILVAKIQCYMKAVVPKSTHFKRILLETPDFKLLRIVIPVFFDALTPKNAYQMTSDAITNPIVWTVVMKRIVIYPIFICCTASSVEIEDTEDYLEEFEFIGSLKIATKIVEIWLFIPHAQVCARRCHDSLTCEAFSYENTTQARTFTCLLTDSAEIVDNLAVKHSSQFYRRQNSTKYIHFKLINGELRVSKKNTWAYVCGDGYSFEYSTSICGVFGYR</sequence>
<dbReference type="GO" id="GO:0016020">
    <property type="term" value="C:membrane"/>
    <property type="evidence" value="ECO:0007669"/>
    <property type="project" value="InterPro"/>
</dbReference>
<evidence type="ECO:0000259" key="2">
    <source>
        <dbReference type="PROSITE" id="PS50287"/>
    </source>
</evidence>
<gene>
    <name evidence="4" type="ORF">DICVIV_08173</name>
</gene>
<protein>
    <submittedName>
        <fullName evidence="4">PAN domain protein</fullName>
    </submittedName>
</protein>
<reference evidence="4 5" key="1">
    <citation type="submission" date="2013-11" db="EMBL/GenBank/DDBJ databases">
        <title>Draft genome of the bovine lungworm Dictyocaulus viviparus.</title>
        <authorList>
            <person name="Mitreva M."/>
        </authorList>
    </citation>
    <scope>NUCLEOTIDE SEQUENCE [LARGE SCALE GENOMIC DNA]</scope>
    <source>
        <strain evidence="4 5">HannoverDv2000</strain>
    </source>
</reference>
<evidence type="ECO:0000259" key="3">
    <source>
        <dbReference type="PROSITE" id="PS50948"/>
    </source>
</evidence>
<accession>A0A0D8XPW4</accession>
<reference evidence="5" key="2">
    <citation type="journal article" date="2016" name="Sci. Rep.">
        <title>Dictyocaulus viviparus genome, variome and transcriptome elucidate lungworm biology and support future intervention.</title>
        <authorList>
            <person name="McNulty S.N."/>
            <person name="Strube C."/>
            <person name="Rosa B.A."/>
            <person name="Martin J.C."/>
            <person name="Tyagi R."/>
            <person name="Choi Y.J."/>
            <person name="Wang Q."/>
            <person name="Hallsworth Pepin K."/>
            <person name="Zhang X."/>
            <person name="Ozersky P."/>
            <person name="Wilson R.K."/>
            <person name="Sternberg P.W."/>
            <person name="Gasser R.B."/>
            <person name="Mitreva M."/>
        </authorList>
    </citation>
    <scope>NUCLEOTIDE SEQUENCE [LARGE SCALE GENOMIC DNA]</scope>
    <source>
        <strain evidence="5">HannoverDv2000</strain>
    </source>
</reference>
<keyword evidence="5" id="KW-1185">Reference proteome</keyword>
<dbReference type="AlphaFoldDB" id="A0A0D8XPW4"/>
<dbReference type="InterPro" id="IPR003609">
    <property type="entry name" value="Pan_app"/>
</dbReference>
<dbReference type="PROSITE" id="PS50287">
    <property type="entry name" value="SRCR_2"/>
    <property type="match status" value="1"/>
</dbReference>
<dbReference type="Pfam" id="PF00024">
    <property type="entry name" value="PAN_1"/>
    <property type="match status" value="1"/>
</dbReference>
<organism evidence="4 5">
    <name type="scientific">Dictyocaulus viviparus</name>
    <name type="common">Bovine lungworm</name>
    <dbReference type="NCBI Taxonomy" id="29172"/>
    <lineage>
        <taxon>Eukaryota</taxon>
        <taxon>Metazoa</taxon>
        <taxon>Ecdysozoa</taxon>
        <taxon>Nematoda</taxon>
        <taxon>Chromadorea</taxon>
        <taxon>Rhabditida</taxon>
        <taxon>Rhabditina</taxon>
        <taxon>Rhabditomorpha</taxon>
        <taxon>Strongyloidea</taxon>
        <taxon>Metastrongylidae</taxon>
        <taxon>Dictyocaulus</taxon>
    </lineage>
</organism>
<dbReference type="Gene3D" id="3.10.100.10">
    <property type="entry name" value="Mannose-Binding Protein A, subunit A"/>
    <property type="match status" value="1"/>
</dbReference>
<dbReference type="STRING" id="29172.A0A0D8XPW4"/>
<evidence type="ECO:0000313" key="4">
    <source>
        <dbReference type="EMBL" id="KJH45777.1"/>
    </source>
</evidence>
<dbReference type="PROSITE" id="PS50948">
    <property type="entry name" value="PAN"/>
    <property type="match status" value="1"/>
</dbReference>
<dbReference type="Proteomes" id="UP000053766">
    <property type="component" value="Unassembled WGS sequence"/>
</dbReference>